<dbReference type="RefSeq" id="XP_009520320.1">
    <property type="nucleotide sequence ID" value="XM_009522025.1"/>
</dbReference>
<evidence type="ECO:0000256" key="1">
    <source>
        <dbReference type="SAM" id="MobiDB-lite"/>
    </source>
</evidence>
<feature type="region of interest" description="Disordered" evidence="1">
    <location>
        <begin position="598"/>
        <end position="704"/>
    </location>
</feature>
<accession>G4YX25</accession>
<feature type="compositionally biased region" description="Polar residues" evidence="1">
    <location>
        <begin position="248"/>
        <end position="271"/>
    </location>
</feature>
<dbReference type="PANTHER" id="PTHR33223:SF6">
    <property type="entry name" value="CCHC-TYPE DOMAIN-CONTAINING PROTEIN"/>
    <property type="match status" value="1"/>
</dbReference>
<proteinExistence type="predicted"/>
<dbReference type="AlphaFoldDB" id="G4YX25"/>
<feature type="compositionally biased region" description="Polar residues" evidence="1">
    <location>
        <begin position="43"/>
        <end position="54"/>
    </location>
</feature>
<feature type="compositionally biased region" description="Polar residues" evidence="1">
    <location>
        <begin position="1"/>
        <end position="18"/>
    </location>
</feature>
<evidence type="ECO:0000313" key="3">
    <source>
        <dbReference type="Proteomes" id="UP000002640"/>
    </source>
</evidence>
<evidence type="ECO:0000313" key="2">
    <source>
        <dbReference type="EMBL" id="EGZ25032.1"/>
    </source>
</evidence>
<protein>
    <recommendedName>
        <fullName evidence="4">Retrotransposon gag domain-containing protein</fullName>
    </recommendedName>
</protein>
<feature type="region of interest" description="Disordered" evidence="1">
    <location>
        <begin position="370"/>
        <end position="393"/>
    </location>
</feature>
<feature type="compositionally biased region" description="Basic and acidic residues" evidence="1">
    <location>
        <begin position="638"/>
        <end position="650"/>
    </location>
</feature>
<evidence type="ECO:0008006" key="4">
    <source>
        <dbReference type="Google" id="ProtNLM"/>
    </source>
</evidence>
<dbReference type="KEGG" id="psoj:PHYSODRAFT_257054"/>
<gene>
    <name evidence="2" type="ORF">PHYSODRAFT_257054</name>
</gene>
<sequence>MVPRPGSTTSNDGLTIQEATEAGAQSAGRSPTAREHSERPVASWSSEGTFTTGHGASDDQEGYEEQFAVPDAAPSSGAAKGRDASRSPTGRKPAKADGQQQPTAKAAMKRKSPKRKKKKLRAPGSAEESLSNLQGKDTGRQYTVEEVRYVVARTELFRLLEHDPILVFLKPMLMNNFTGPFVAPDFDSLTSVAHATPTLFQMLRDSGFVFGAFEMERLCDWDLKSWLRAISVVQEPLTILAGSVKQDATSSATGQDAPSPSAGPAQTSMTTPSPPPRYQSSVDSDSSFESPKRMSMNRPPRVMQLSAAPARTEVTKPAEEVLPKALRESIIKLMQTTVMNTPRAGTAAISTGPKPPENPTPTVAHPQEAADVAMESVSSRSSTRSRTRRDVDEDPDDLFDLVIRAPRTAAAVSTATAGGVGLARVRLSASSELKELSGRDASEEKARLWINRLKSAARRDGTTGEEVCRQFSDLVSGPARQWYLQLPRKVKKSWTELREQFRVQYCGKGVSMASRYYHAAQRPDETPLDYLYRLNVAGLRANIPYAEGTTEEKREHVEHFIRTLNTQEAELASRLTLMEVADSEALEKKLRARQRGLAHQKETLFGSNKFRQKAPTPPTQPARAVHAIHVASDEYDSERESRDSDDRQYDQDEADEERANLFVAGQTPPGEPARRNFDPDDSGRDRPRCRHCGSRRHAEGDCWK</sequence>
<dbReference type="Proteomes" id="UP000002640">
    <property type="component" value="Unassembled WGS sequence"/>
</dbReference>
<feature type="region of interest" description="Disordered" evidence="1">
    <location>
        <begin position="248"/>
        <end position="301"/>
    </location>
</feature>
<feature type="compositionally biased region" description="Basic residues" evidence="1">
    <location>
        <begin position="107"/>
        <end position="121"/>
    </location>
</feature>
<dbReference type="InParanoid" id="G4YX25"/>
<reference evidence="2 3" key="1">
    <citation type="journal article" date="2006" name="Science">
        <title>Phytophthora genome sequences uncover evolutionary origins and mechanisms of pathogenesis.</title>
        <authorList>
            <person name="Tyler B.M."/>
            <person name="Tripathy S."/>
            <person name="Zhang X."/>
            <person name="Dehal P."/>
            <person name="Jiang R.H."/>
            <person name="Aerts A."/>
            <person name="Arredondo F.D."/>
            <person name="Baxter L."/>
            <person name="Bensasson D."/>
            <person name="Beynon J.L."/>
            <person name="Chapman J."/>
            <person name="Damasceno C.M."/>
            <person name="Dorrance A.E."/>
            <person name="Dou D."/>
            <person name="Dickerman A.W."/>
            <person name="Dubchak I.L."/>
            <person name="Garbelotto M."/>
            <person name="Gijzen M."/>
            <person name="Gordon S.G."/>
            <person name="Govers F."/>
            <person name="Grunwald N.J."/>
            <person name="Huang W."/>
            <person name="Ivors K.L."/>
            <person name="Jones R.W."/>
            <person name="Kamoun S."/>
            <person name="Krampis K."/>
            <person name="Lamour K.H."/>
            <person name="Lee M.K."/>
            <person name="McDonald W.H."/>
            <person name="Medina M."/>
            <person name="Meijer H.J."/>
            <person name="Nordberg E.K."/>
            <person name="Maclean D.J."/>
            <person name="Ospina-Giraldo M.D."/>
            <person name="Morris P.F."/>
            <person name="Phuntumart V."/>
            <person name="Putnam N.H."/>
            <person name="Rash S."/>
            <person name="Rose J.K."/>
            <person name="Sakihama Y."/>
            <person name="Salamov A.A."/>
            <person name="Savidor A."/>
            <person name="Scheuring C.F."/>
            <person name="Smith B.M."/>
            <person name="Sobral B.W."/>
            <person name="Terry A."/>
            <person name="Torto-Alalibo T.A."/>
            <person name="Win J."/>
            <person name="Xu Z."/>
            <person name="Zhang H."/>
            <person name="Grigoriev I.V."/>
            <person name="Rokhsar D.S."/>
            <person name="Boore J.L."/>
        </authorList>
    </citation>
    <scope>NUCLEOTIDE SEQUENCE [LARGE SCALE GENOMIC DNA]</scope>
    <source>
        <strain evidence="2 3">P6497</strain>
    </source>
</reference>
<dbReference type="PANTHER" id="PTHR33223">
    <property type="entry name" value="CCHC-TYPE DOMAIN-CONTAINING PROTEIN"/>
    <property type="match status" value="1"/>
</dbReference>
<name>G4YX25_PHYSP</name>
<feature type="compositionally biased region" description="Basic and acidic residues" evidence="1">
    <location>
        <begin position="672"/>
        <end position="686"/>
    </location>
</feature>
<dbReference type="EMBL" id="JH159152">
    <property type="protein sequence ID" value="EGZ25032.1"/>
    <property type="molecule type" value="Genomic_DNA"/>
</dbReference>
<organism evidence="2 3">
    <name type="scientific">Phytophthora sojae (strain P6497)</name>
    <name type="common">Soybean stem and root rot agent</name>
    <name type="synonym">Phytophthora megasperma f. sp. glycines</name>
    <dbReference type="NCBI Taxonomy" id="1094619"/>
    <lineage>
        <taxon>Eukaryota</taxon>
        <taxon>Sar</taxon>
        <taxon>Stramenopiles</taxon>
        <taxon>Oomycota</taxon>
        <taxon>Peronosporomycetes</taxon>
        <taxon>Peronosporales</taxon>
        <taxon>Peronosporaceae</taxon>
        <taxon>Phytophthora</taxon>
    </lineage>
</organism>
<feature type="compositionally biased region" description="Low complexity" evidence="1">
    <location>
        <begin position="280"/>
        <end position="289"/>
    </location>
</feature>
<keyword evidence="3" id="KW-1185">Reference proteome</keyword>
<dbReference type="GeneID" id="20638822"/>
<feature type="region of interest" description="Disordered" evidence="1">
    <location>
        <begin position="1"/>
        <end position="134"/>
    </location>
</feature>